<evidence type="ECO:0000256" key="1">
    <source>
        <dbReference type="SAM" id="MobiDB-lite"/>
    </source>
</evidence>
<feature type="region of interest" description="Disordered" evidence="1">
    <location>
        <begin position="1"/>
        <end position="30"/>
    </location>
</feature>
<sequence>MKNQAESNLELAKNSRNRPASKENPNKRGEILHRFAGLTRDKEVFFVQIKEDKKGKKKYFMSCFPPE</sequence>
<proteinExistence type="predicted"/>
<dbReference type="EMBL" id="PFAV01000050">
    <property type="protein sequence ID" value="PIR91182.1"/>
    <property type="molecule type" value="Genomic_DNA"/>
</dbReference>
<accession>A0A2H0UWH0</accession>
<dbReference type="Proteomes" id="UP000228906">
    <property type="component" value="Unassembled WGS sequence"/>
</dbReference>
<organism evidence="2 3">
    <name type="scientific">bacterium (Candidatus Gribaldobacteria) CG10_big_fil_rev_8_21_14_0_10_41_12</name>
    <dbReference type="NCBI Taxonomy" id="2014277"/>
    <lineage>
        <taxon>Bacteria</taxon>
        <taxon>Candidatus Gribaldobacteria</taxon>
    </lineage>
</organism>
<name>A0A2H0UWH0_9BACT</name>
<gene>
    <name evidence="2" type="ORF">COU03_02795</name>
</gene>
<feature type="compositionally biased region" description="Basic and acidic residues" evidence="1">
    <location>
        <begin position="20"/>
        <end position="30"/>
    </location>
</feature>
<evidence type="ECO:0000313" key="2">
    <source>
        <dbReference type="EMBL" id="PIR91182.1"/>
    </source>
</evidence>
<comment type="caution">
    <text evidence="2">The sequence shown here is derived from an EMBL/GenBank/DDBJ whole genome shotgun (WGS) entry which is preliminary data.</text>
</comment>
<evidence type="ECO:0000313" key="3">
    <source>
        <dbReference type="Proteomes" id="UP000228906"/>
    </source>
</evidence>
<reference evidence="3" key="1">
    <citation type="submission" date="2017-09" db="EMBL/GenBank/DDBJ databases">
        <title>Depth-based differentiation of microbial function through sediment-hosted aquifers and enrichment of novel symbionts in the deep terrestrial subsurface.</title>
        <authorList>
            <person name="Probst A.J."/>
            <person name="Ladd B."/>
            <person name="Jarett J.K."/>
            <person name="Geller-Mcgrath D.E."/>
            <person name="Sieber C.M.K."/>
            <person name="Emerson J.B."/>
            <person name="Anantharaman K."/>
            <person name="Thomas B.C."/>
            <person name="Malmstrom R."/>
            <person name="Stieglmeier M."/>
            <person name="Klingl A."/>
            <person name="Woyke T."/>
            <person name="Ryan C.M."/>
            <person name="Banfield J.F."/>
        </authorList>
    </citation>
    <scope>NUCLEOTIDE SEQUENCE [LARGE SCALE GENOMIC DNA]</scope>
</reference>
<dbReference type="AlphaFoldDB" id="A0A2H0UWH0"/>
<protein>
    <submittedName>
        <fullName evidence="2">Uncharacterized protein</fullName>
    </submittedName>
</protein>